<keyword evidence="1" id="KW-0378">Hydrolase</keyword>
<dbReference type="SUPFAM" id="SSF63817">
    <property type="entry name" value="Sortase"/>
    <property type="match status" value="1"/>
</dbReference>
<evidence type="ECO:0000256" key="3">
    <source>
        <dbReference type="SAM" id="Phobius"/>
    </source>
</evidence>
<keyword evidence="3" id="KW-0472">Membrane</keyword>
<protein>
    <submittedName>
        <fullName evidence="4">Peptidase C60 sortase A and B</fullName>
    </submittedName>
</protein>
<dbReference type="Pfam" id="PF04203">
    <property type="entry name" value="Sortase"/>
    <property type="match status" value="1"/>
</dbReference>
<dbReference type="HOGENOM" id="CLU_034078_1_0_9"/>
<name>F2JL64_CELLD</name>
<evidence type="ECO:0000313" key="5">
    <source>
        <dbReference type="Proteomes" id="UP000008467"/>
    </source>
</evidence>
<dbReference type="Proteomes" id="UP000008467">
    <property type="component" value="Chromosome"/>
</dbReference>
<dbReference type="CDD" id="cd05826">
    <property type="entry name" value="Sortase_B"/>
    <property type="match status" value="1"/>
</dbReference>
<organism evidence="4 5">
    <name type="scientific">Cellulosilyticum lentocellum (strain ATCC 49066 / DSM 5427 / NCIMB 11756 / RHM5)</name>
    <name type="common">Clostridium lentocellum</name>
    <dbReference type="NCBI Taxonomy" id="642492"/>
    <lineage>
        <taxon>Bacteria</taxon>
        <taxon>Bacillati</taxon>
        <taxon>Bacillota</taxon>
        <taxon>Clostridia</taxon>
        <taxon>Lachnospirales</taxon>
        <taxon>Cellulosilyticaceae</taxon>
        <taxon>Cellulosilyticum</taxon>
    </lineage>
</organism>
<feature type="active site" description="Acyl-thioester intermediate" evidence="2">
    <location>
        <position position="244"/>
    </location>
</feature>
<dbReference type="AlphaFoldDB" id="F2JL64"/>
<dbReference type="Gene3D" id="2.40.260.10">
    <property type="entry name" value="Sortase"/>
    <property type="match status" value="1"/>
</dbReference>
<dbReference type="NCBIfam" id="TIGR03064">
    <property type="entry name" value="sortase_srtB"/>
    <property type="match status" value="1"/>
</dbReference>
<dbReference type="eggNOG" id="COG4509">
    <property type="taxonomic scope" value="Bacteria"/>
</dbReference>
<evidence type="ECO:0000313" key="4">
    <source>
        <dbReference type="EMBL" id="ADZ85709.1"/>
    </source>
</evidence>
<dbReference type="RefSeq" id="WP_013658981.1">
    <property type="nucleotide sequence ID" value="NC_015275.1"/>
</dbReference>
<dbReference type="GO" id="GO:0016787">
    <property type="term" value="F:hydrolase activity"/>
    <property type="evidence" value="ECO:0007669"/>
    <property type="project" value="UniProtKB-KW"/>
</dbReference>
<feature type="transmembrane region" description="Helical" evidence="3">
    <location>
        <begin position="12"/>
        <end position="32"/>
    </location>
</feature>
<keyword evidence="3" id="KW-0812">Transmembrane</keyword>
<dbReference type="STRING" id="642492.Clole_4031"/>
<gene>
    <name evidence="4" type="ordered locus">Clole_4031</name>
</gene>
<feature type="active site" description="Proton donor/acceptor" evidence="2">
    <location>
        <position position="149"/>
    </location>
</feature>
<dbReference type="InterPro" id="IPR023365">
    <property type="entry name" value="Sortase_dom-sf"/>
</dbReference>
<evidence type="ECO:0000256" key="1">
    <source>
        <dbReference type="ARBA" id="ARBA00022801"/>
    </source>
</evidence>
<reference evidence="4 5" key="1">
    <citation type="journal article" date="2011" name="J. Bacteriol.">
        <title>Complete genome sequence of the cellulose-degrading bacterium Cellulosilyticum lentocellum.</title>
        <authorList>
            <consortium name="US DOE Joint Genome Institute"/>
            <person name="Miller D.A."/>
            <person name="Suen G."/>
            <person name="Bruce D."/>
            <person name="Copeland A."/>
            <person name="Cheng J.F."/>
            <person name="Detter C."/>
            <person name="Goodwin L.A."/>
            <person name="Han C.S."/>
            <person name="Hauser L.J."/>
            <person name="Land M.L."/>
            <person name="Lapidus A."/>
            <person name="Lucas S."/>
            <person name="Meincke L."/>
            <person name="Pitluck S."/>
            <person name="Tapia R."/>
            <person name="Teshima H."/>
            <person name="Woyke T."/>
            <person name="Fox B.G."/>
            <person name="Angert E.R."/>
            <person name="Currie C.R."/>
        </authorList>
    </citation>
    <scope>NUCLEOTIDE SEQUENCE [LARGE SCALE GENOMIC DNA]</scope>
    <source>
        <strain evidence="5">ATCC 49066 / DSM 5427 / NCIMB 11756 / RHM5</strain>
    </source>
</reference>
<dbReference type="EMBL" id="CP002582">
    <property type="protein sequence ID" value="ADZ85709.1"/>
    <property type="molecule type" value="Genomic_DNA"/>
</dbReference>
<sequence length="260" mass="30290">MNKKNLKPKVLLFIFSFSIIVSIMYLSNYYYLQYKNETLYKGLQTKVIQTKTKESFKTTQPSSSNQETLFESSYLSIDFNELKELNNDIYAWIYIPGTEINYPILQHPEDDNYYLNHNIDGQRGYPGCIYSESYNKIDFSDPVTVIYGHNMNNGTMFGSLHKYEDANFLNENYCISIYTPQQAFKYEIVLVTEYDNSHILKQFDFLNEGGKTLFLKRILNESQKVLTKDLDVNSTSQLLILSTCSKTNSAKRLLIIAQKQ</sequence>
<dbReference type="InterPro" id="IPR009835">
    <property type="entry name" value="SrtB"/>
</dbReference>
<keyword evidence="3" id="KW-1133">Transmembrane helix</keyword>
<dbReference type="MEROPS" id="C60.002"/>
<accession>F2JL64</accession>
<keyword evidence="5" id="KW-1185">Reference proteome</keyword>
<dbReference type="InterPro" id="IPR005754">
    <property type="entry name" value="Sortase"/>
</dbReference>
<dbReference type="KEGG" id="cle:Clole_4031"/>
<proteinExistence type="predicted"/>
<evidence type="ECO:0000256" key="2">
    <source>
        <dbReference type="PIRSR" id="PIRSR605754-1"/>
    </source>
</evidence>